<evidence type="ECO:0000259" key="2">
    <source>
        <dbReference type="Pfam" id="PF09413"/>
    </source>
</evidence>
<dbReference type="Gene3D" id="3.30.70.790">
    <property type="entry name" value="UreE, C-terminal domain"/>
    <property type="match status" value="1"/>
</dbReference>
<dbReference type="RefSeq" id="WP_076069703.1">
    <property type="nucleotide sequence ID" value="NZ_CP019239.1"/>
</dbReference>
<dbReference type="AlphaFoldDB" id="A0A1P8KBT1"/>
<protein>
    <recommendedName>
        <fullName evidence="2">DUF2007 domain-containing protein</fullName>
    </recommendedName>
</protein>
<dbReference type="InterPro" id="IPR011322">
    <property type="entry name" value="N-reg_PII-like_a/b"/>
</dbReference>
<keyword evidence="4" id="KW-1185">Reference proteome</keyword>
<keyword evidence="1" id="KW-1133">Transmembrane helix</keyword>
<proteinExistence type="predicted"/>
<dbReference type="SUPFAM" id="SSF54913">
    <property type="entry name" value="GlnB-like"/>
    <property type="match status" value="1"/>
</dbReference>
<keyword evidence="1" id="KW-0472">Membrane</keyword>
<dbReference type="KEGG" id="rsb:RS694_13645"/>
<reference evidence="3 4" key="1">
    <citation type="submission" date="2017-01" db="EMBL/GenBank/DDBJ databases">
        <authorList>
            <person name="Mah S.A."/>
            <person name="Swanson W.J."/>
            <person name="Moy G.W."/>
            <person name="Vacquier V.D."/>
        </authorList>
    </citation>
    <scope>NUCLEOTIDE SEQUENCE [LARGE SCALE GENOMIC DNA]</scope>
    <source>
        <strain evidence="3 4">DSM 22694</strain>
    </source>
</reference>
<gene>
    <name evidence="3" type="ORF">RS694_13645</name>
</gene>
<dbReference type="STRING" id="1484693.RS694_13645"/>
<dbReference type="Proteomes" id="UP000186110">
    <property type="component" value="Chromosome"/>
</dbReference>
<feature type="transmembrane region" description="Helical" evidence="1">
    <location>
        <begin position="107"/>
        <end position="124"/>
    </location>
</feature>
<name>A0A1P8KBT1_9BURK</name>
<dbReference type="EMBL" id="CP019239">
    <property type="protein sequence ID" value="APW43470.1"/>
    <property type="molecule type" value="Genomic_DNA"/>
</dbReference>
<accession>A0A1P8KBT1</accession>
<sequence>MDQVIAFSVIETHTSPWHAHIGRALLESEGIPAFLGSEHIVSAWWPMSRVFGGVRLLVRREDVAHAQSILALRDQGHLEAALVEEFPPELRRCASCGSEEFFERRNWPAIALAFVLLLVCRAIFPPAKYIKCKLCGERGQ</sequence>
<evidence type="ECO:0000313" key="4">
    <source>
        <dbReference type="Proteomes" id="UP000186110"/>
    </source>
</evidence>
<evidence type="ECO:0000256" key="1">
    <source>
        <dbReference type="SAM" id="Phobius"/>
    </source>
</evidence>
<keyword evidence="1" id="KW-0812">Transmembrane</keyword>
<dbReference type="InterPro" id="IPR018551">
    <property type="entry name" value="DUF2007"/>
</dbReference>
<organism evidence="3 4">
    <name type="scientific">Rhodoferax saidenbachensis</name>
    <dbReference type="NCBI Taxonomy" id="1484693"/>
    <lineage>
        <taxon>Bacteria</taxon>
        <taxon>Pseudomonadati</taxon>
        <taxon>Pseudomonadota</taxon>
        <taxon>Betaproteobacteria</taxon>
        <taxon>Burkholderiales</taxon>
        <taxon>Comamonadaceae</taxon>
        <taxon>Rhodoferax</taxon>
    </lineage>
</organism>
<evidence type="ECO:0000313" key="3">
    <source>
        <dbReference type="EMBL" id="APW43470.1"/>
    </source>
</evidence>
<dbReference type="Pfam" id="PF09413">
    <property type="entry name" value="DUF2007"/>
    <property type="match status" value="1"/>
</dbReference>
<feature type="domain" description="DUF2007" evidence="2">
    <location>
        <begin position="12"/>
        <end position="71"/>
    </location>
</feature>